<gene>
    <name evidence="1" type="ORF">C2L71_03075</name>
</gene>
<dbReference type="EMBL" id="PPEK01000002">
    <property type="protein sequence ID" value="PNV68259.1"/>
    <property type="molecule type" value="Genomic_DNA"/>
</dbReference>
<keyword evidence="2" id="KW-1185">Reference proteome</keyword>
<dbReference type="AlphaFoldDB" id="A0A2K2UDC7"/>
<protein>
    <submittedName>
        <fullName evidence="1">Uncharacterized protein</fullName>
    </submittedName>
</protein>
<accession>A0A2K2UDC7</accession>
<sequence>MWLYLLATCKAHLFEHALGFGSMYHILAVTEEKMHAAAVAPQNIPAYEIGRNGLRLFTLA</sequence>
<reference evidence="2" key="1">
    <citation type="submission" date="2018-01" db="EMBL/GenBank/DDBJ databases">
        <title>Rubneribacter badeniensis gen. nov., sp. nov., and Colonibacter rubneri, gen. nov., sp. nov., WGS of new members of the Eggerthellaceae.</title>
        <authorList>
            <person name="Danylec N."/>
            <person name="Stoll D.A."/>
            <person name="Doetsch A."/>
            <person name="Kulling S.E."/>
            <person name="Huch M."/>
        </authorList>
    </citation>
    <scope>NUCLEOTIDE SEQUENCE [LARGE SCALE GENOMIC DNA]</scope>
    <source>
        <strain evidence="2">ResAG-96</strain>
    </source>
</reference>
<evidence type="ECO:0000313" key="2">
    <source>
        <dbReference type="Proteomes" id="UP000236197"/>
    </source>
</evidence>
<organism evidence="1 2">
    <name type="scientific">Enteroscipio rubneri</name>
    <dbReference type="NCBI Taxonomy" id="2070686"/>
    <lineage>
        <taxon>Bacteria</taxon>
        <taxon>Bacillati</taxon>
        <taxon>Actinomycetota</taxon>
        <taxon>Coriobacteriia</taxon>
        <taxon>Eggerthellales</taxon>
        <taxon>Eggerthellaceae</taxon>
        <taxon>Enteroscipio</taxon>
    </lineage>
</organism>
<comment type="caution">
    <text evidence="1">The sequence shown here is derived from an EMBL/GenBank/DDBJ whole genome shotgun (WGS) entry which is preliminary data.</text>
</comment>
<name>A0A2K2UDC7_9ACTN</name>
<proteinExistence type="predicted"/>
<dbReference type="Proteomes" id="UP000236197">
    <property type="component" value="Unassembled WGS sequence"/>
</dbReference>
<evidence type="ECO:0000313" key="1">
    <source>
        <dbReference type="EMBL" id="PNV68259.1"/>
    </source>
</evidence>